<dbReference type="RefSeq" id="WP_344989023.1">
    <property type="nucleotide sequence ID" value="NZ_BAABCD010000007.1"/>
</dbReference>
<evidence type="ECO:0000256" key="5">
    <source>
        <dbReference type="ARBA" id="ARBA00023098"/>
    </source>
</evidence>
<evidence type="ECO:0000256" key="1">
    <source>
        <dbReference type="ARBA" id="ARBA00010815"/>
    </source>
</evidence>
<gene>
    <name evidence="7" type="ORF">ACFO7U_01905</name>
</gene>
<comment type="similarity">
    <text evidence="1">Belongs to the CFA/CMAS family.</text>
</comment>
<dbReference type="SUPFAM" id="SSF53335">
    <property type="entry name" value="S-adenosyl-L-methionine-dependent methyltransferases"/>
    <property type="match status" value="1"/>
</dbReference>
<dbReference type="GO" id="GO:0032259">
    <property type="term" value="P:methylation"/>
    <property type="evidence" value="ECO:0007669"/>
    <property type="project" value="UniProtKB-KW"/>
</dbReference>
<reference evidence="8" key="1">
    <citation type="journal article" date="2019" name="Int. J. Syst. Evol. Microbiol.">
        <title>The Global Catalogue of Microorganisms (GCM) 10K type strain sequencing project: providing services to taxonomists for standard genome sequencing and annotation.</title>
        <authorList>
            <consortium name="The Broad Institute Genomics Platform"/>
            <consortium name="The Broad Institute Genome Sequencing Center for Infectious Disease"/>
            <person name="Wu L."/>
            <person name="Ma J."/>
        </authorList>
    </citation>
    <scope>NUCLEOTIDE SEQUENCE [LARGE SCALE GENOMIC DNA]</scope>
    <source>
        <strain evidence="8">JCM 11882</strain>
    </source>
</reference>
<dbReference type="InterPro" id="IPR050723">
    <property type="entry name" value="CFA/CMAS"/>
</dbReference>
<dbReference type="EC" id="2.1.1.-" evidence="7"/>
<organism evidence="7 8">
    <name type="scientific">Dietzia aurantiaca</name>
    <dbReference type="NCBI Taxonomy" id="983873"/>
    <lineage>
        <taxon>Bacteria</taxon>
        <taxon>Bacillati</taxon>
        <taxon>Actinomycetota</taxon>
        <taxon>Actinomycetes</taxon>
        <taxon>Mycobacteriales</taxon>
        <taxon>Dietziaceae</taxon>
        <taxon>Dietzia</taxon>
    </lineage>
</organism>
<keyword evidence="8" id="KW-1185">Reference proteome</keyword>
<dbReference type="PIRSF" id="PIRSF003085">
    <property type="entry name" value="CMAS"/>
    <property type="match status" value="1"/>
</dbReference>
<dbReference type="Pfam" id="PF02353">
    <property type="entry name" value="CMAS"/>
    <property type="match status" value="1"/>
</dbReference>
<keyword evidence="3 7" id="KW-0808">Transferase</keyword>
<protein>
    <submittedName>
        <fullName evidence="7">Class I SAM-dependent methyltransferase</fullName>
        <ecNumber evidence="7">2.1.1.-</ecNumber>
    </submittedName>
</protein>
<dbReference type="EMBL" id="JBHSHP010000007">
    <property type="protein sequence ID" value="MFC4753533.1"/>
    <property type="molecule type" value="Genomic_DNA"/>
</dbReference>
<dbReference type="PANTHER" id="PTHR43667:SF1">
    <property type="entry name" value="CYCLOPROPANE-FATTY-ACYL-PHOSPHOLIPID SYNTHASE"/>
    <property type="match status" value="1"/>
</dbReference>
<proteinExistence type="inferred from homology"/>
<accession>A0ABV9PPB1</accession>
<keyword evidence="5" id="KW-0443">Lipid metabolism</keyword>
<dbReference type="Proteomes" id="UP001595836">
    <property type="component" value="Unassembled WGS sequence"/>
</dbReference>
<feature type="compositionally biased region" description="Basic and acidic residues" evidence="6">
    <location>
        <begin position="7"/>
        <end position="19"/>
    </location>
</feature>
<dbReference type="PANTHER" id="PTHR43667">
    <property type="entry name" value="CYCLOPROPANE-FATTY-ACYL-PHOSPHOLIPID SYNTHASE"/>
    <property type="match status" value="1"/>
</dbReference>
<dbReference type="CDD" id="cd02440">
    <property type="entry name" value="AdoMet_MTases"/>
    <property type="match status" value="1"/>
</dbReference>
<keyword evidence="2 7" id="KW-0489">Methyltransferase</keyword>
<dbReference type="GO" id="GO:0008168">
    <property type="term" value="F:methyltransferase activity"/>
    <property type="evidence" value="ECO:0007669"/>
    <property type="project" value="UniProtKB-KW"/>
</dbReference>
<evidence type="ECO:0000256" key="2">
    <source>
        <dbReference type="ARBA" id="ARBA00022603"/>
    </source>
</evidence>
<name>A0ABV9PPB1_9ACTN</name>
<dbReference type="Gene3D" id="3.40.50.150">
    <property type="entry name" value="Vaccinia Virus protein VP39"/>
    <property type="match status" value="1"/>
</dbReference>
<dbReference type="InterPro" id="IPR029063">
    <property type="entry name" value="SAM-dependent_MTases_sf"/>
</dbReference>
<dbReference type="InterPro" id="IPR003333">
    <property type="entry name" value="CMAS"/>
</dbReference>
<keyword evidence="4" id="KW-0949">S-adenosyl-L-methionine</keyword>
<evidence type="ECO:0000313" key="7">
    <source>
        <dbReference type="EMBL" id="MFC4753533.1"/>
    </source>
</evidence>
<sequence>MTSHPGTDTDNRTETDKRAGANARSAPVADALAEALEPLLRGPLPVRLECWDGSAAGPADAPVVRLASPAALRRQLWSPGELGLAQAYVTGELDVPGDLREGLDHVWSVIRQRDLTSHRPAPAAIAGLTRFAVTHGLLGTRPTPPRTQVRMKGRRRHTRARDREVIRHHYDLPTDFYALVLDSSMAYSCGWFPDGRPAADADPDAVLARAQEAKFDLVCSELGLQAGDHLLDIGCGWGSLAVHAAERTGARVTAVTISREQHDFARRRVVERGLEGLVEVRLQDYRDISVGDAETPQADAVVSLEMGEHVGDRDYPGYVRVLERAVKPGGRVLVQQMSRGGKHPGGGPFIESFIAADMSMRSPGHTLDLLTRGGLEVRSVRGMREHYAWTAEQWRRRFAANRAEVVERWGEELGRVWDLYLTGGTRSFAEGRMGVEQFVLQRTDGTPAC</sequence>
<evidence type="ECO:0000313" key="8">
    <source>
        <dbReference type="Proteomes" id="UP001595836"/>
    </source>
</evidence>
<evidence type="ECO:0000256" key="3">
    <source>
        <dbReference type="ARBA" id="ARBA00022679"/>
    </source>
</evidence>
<evidence type="ECO:0000256" key="6">
    <source>
        <dbReference type="SAM" id="MobiDB-lite"/>
    </source>
</evidence>
<comment type="caution">
    <text evidence="7">The sequence shown here is derived from an EMBL/GenBank/DDBJ whole genome shotgun (WGS) entry which is preliminary data.</text>
</comment>
<evidence type="ECO:0000256" key="4">
    <source>
        <dbReference type="ARBA" id="ARBA00022691"/>
    </source>
</evidence>
<feature type="region of interest" description="Disordered" evidence="6">
    <location>
        <begin position="1"/>
        <end position="26"/>
    </location>
</feature>